<dbReference type="PANTHER" id="PTHR11487:SF0">
    <property type="entry name" value="S-ACYL FATTY ACID SYNTHASE THIOESTERASE, MEDIUM CHAIN"/>
    <property type="match status" value="1"/>
</dbReference>
<dbReference type="Gene3D" id="3.40.50.1820">
    <property type="entry name" value="alpha/beta hydrolase"/>
    <property type="match status" value="1"/>
</dbReference>
<evidence type="ECO:0000313" key="4">
    <source>
        <dbReference type="Proteomes" id="UP000631535"/>
    </source>
</evidence>
<dbReference type="InterPro" id="IPR012223">
    <property type="entry name" value="TEII"/>
</dbReference>
<comment type="caution">
    <text evidence="3">The sequence shown here is derived from an EMBL/GenBank/DDBJ whole genome shotgun (WGS) entry which is preliminary data.</text>
</comment>
<dbReference type="Pfam" id="PF00975">
    <property type="entry name" value="Thioesterase"/>
    <property type="match status" value="1"/>
</dbReference>
<reference evidence="4" key="1">
    <citation type="journal article" date="2019" name="Int. J. Syst. Evol. Microbiol.">
        <title>The Global Catalogue of Microorganisms (GCM) 10K type strain sequencing project: providing services to taxonomists for standard genome sequencing and annotation.</title>
        <authorList>
            <consortium name="The Broad Institute Genomics Platform"/>
            <consortium name="The Broad Institute Genome Sequencing Center for Infectious Disease"/>
            <person name="Wu L."/>
            <person name="Ma J."/>
        </authorList>
    </citation>
    <scope>NUCLEOTIDE SEQUENCE [LARGE SCALE GENOMIC DNA]</scope>
    <source>
        <strain evidence="4">CGMCC 4.7178</strain>
    </source>
</reference>
<evidence type="ECO:0000313" key="3">
    <source>
        <dbReference type="EMBL" id="GGO42838.1"/>
    </source>
</evidence>
<organism evidence="3 4">
    <name type="scientific">Streptomyces daqingensis</name>
    <dbReference type="NCBI Taxonomy" id="1472640"/>
    <lineage>
        <taxon>Bacteria</taxon>
        <taxon>Bacillati</taxon>
        <taxon>Actinomycetota</taxon>
        <taxon>Actinomycetes</taxon>
        <taxon>Kitasatosporales</taxon>
        <taxon>Streptomycetaceae</taxon>
        <taxon>Streptomyces</taxon>
    </lineage>
</organism>
<dbReference type="EMBL" id="BMMP01000001">
    <property type="protein sequence ID" value="GGO42838.1"/>
    <property type="molecule type" value="Genomic_DNA"/>
</dbReference>
<name>A0ABQ2LT48_9ACTN</name>
<sequence>MSEAEMSPEPLIRPQTGSAIRRPAPRAYARARVLCFPHAGGTAGYYRRWAVEAPWNVEFAVVQYPGREDRYHEPAHTDMAELSGRITDDILAGRQDAAPLPTVLFGHSMGAAVAWEVARGLTAAGREPAALVVSGRPAPALSRPGTVHLGSDDELVADMRRLGGTSSGILDDESLMAAVLPTVRRDYQLIETYRPLPGVPLRCPVTVLYGDQDPEIDEPEAEAWDEATEGPCRLHVLPGDHFYLEEHRKEVLGLVVAEGRRAAAATAEARTSMP</sequence>
<dbReference type="SUPFAM" id="SSF53474">
    <property type="entry name" value="alpha/beta-Hydrolases"/>
    <property type="match status" value="1"/>
</dbReference>
<comment type="similarity">
    <text evidence="1">Belongs to the thioesterase family.</text>
</comment>
<gene>
    <name evidence="3" type="ORF">GCM10012287_04650</name>
</gene>
<evidence type="ECO:0000259" key="2">
    <source>
        <dbReference type="Pfam" id="PF00975"/>
    </source>
</evidence>
<protein>
    <submittedName>
        <fullName evidence="3">Thioesterase</fullName>
    </submittedName>
</protein>
<feature type="domain" description="Thioesterase" evidence="2">
    <location>
        <begin position="32"/>
        <end position="254"/>
    </location>
</feature>
<proteinExistence type="inferred from homology"/>
<accession>A0ABQ2LT48</accession>
<dbReference type="PANTHER" id="PTHR11487">
    <property type="entry name" value="THIOESTERASE"/>
    <property type="match status" value="1"/>
</dbReference>
<evidence type="ECO:0000256" key="1">
    <source>
        <dbReference type="ARBA" id="ARBA00007169"/>
    </source>
</evidence>
<keyword evidence="4" id="KW-1185">Reference proteome</keyword>
<dbReference type="Proteomes" id="UP000631535">
    <property type="component" value="Unassembled WGS sequence"/>
</dbReference>
<dbReference type="InterPro" id="IPR001031">
    <property type="entry name" value="Thioesterase"/>
</dbReference>
<dbReference type="InterPro" id="IPR029058">
    <property type="entry name" value="AB_hydrolase_fold"/>
</dbReference>